<proteinExistence type="predicted"/>
<sequence>MPNGVRGWEVGGTHRGRESLALASDQDRRTSAGAYATGDRWVVWGTREAPMHRIPPELHSEALLGESSTSMGDILGSPRVAPLLPFSDGISMVYVRIFRA</sequence>
<dbReference type="EMBL" id="QGNW01000423">
    <property type="protein sequence ID" value="RVW72089.1"/>
    <property type="molecule type" value="Genomic_DNA"/>
</dbReference>
<gene>
    <name evidence="2" type="ORF">CK203_054786</name>
</gene>
<dbReference type="AlphaFoldDB" id="A0A438GIP8"/>
<evidence type="ECO:0000313" key="3">
    <source>
        <dbReference type="Proteomes" id="UP000288805"/>
    </source>
</evidence>
<reference evidence="2 3" key="1">
    <citation type="journal article" date="2018" name="PLoS Genet.">
        <title>Population sequencing reveals clonal diversity and ancestral inbreeding in the grapevine cultivar Chardonnay.</title>
        <authorList>
            <person name="Roach M.J."/>
            <person name="Johnson D.L."/>
            <person name="Bohlmann J."/>
            <person name="van Vuuren H.J."/>
            <person name="Jones S.J."/>
            <person name="Pretorius I.S."/>
            <person name="Schmidt S.A."/>
            <person name="Borneman A.R."/>
        </authorList>
    </citation>
    <scope>NUCLEOTIDE SEQUENCE [LARGE SCALE GENOMIC DNA]</scope>
    <source>
        <strain evidence="3">cv. Chardonnay</strain>
        <tissue evidence="2">Leaf</tissue>
    </source>
</reference>
<comment type="caution">
    <text evidence="2">The sequence shown here is derived from an EMBL/GenBank/DDBJ whole genome shotgun (WGS) entry which is preliminary data.</text>
</comment>
<feature type="region of interest" description="Disordered" evidence="1">
    <location>
        <begin position="1"/>
        <end position="31"/>
    </location>
</feature>
<accession>A0A438GIP8</accession>
<evidence type="ECO:0000313" key="2">
    <source>
        <dbReference type="EMBL" id="RVW72089.1"/>
    </source>
</evidence>
<name>A0A438GIP8_VITVI</name>
<evidence type="ECO:0000256" key="1">
    <source>
        <dbReference type="SAM" id="MobiDB-lite"/>
    </source>
</evidence>
<protein>
    <submittedName>
        <fullName evidence="2">Uncharacterized protein</fullName>
    </submittedName>
</protein>
<organism evidence="2 3">
    <name type="scientific">Vitis vinifera</name>
    <name type="common">Grape</name>
    <dbReference type="NCBI Taxonomy" id="29760"/>
    <lineage>
        <taxon>Eukaryota</taxon>
        <taxon>Viridiplantae</taxon>
        <taxon>Streptophyta</taxon>
        <taxon>Embryophyta</taxon>
        <taxon>Tracheophyta</taxon>
        <taxon>Spermatophyta</taxon>
        <taxon>Magnoliopsida</taxon>
        <taxon>eudicotyledons</taxon>
        <taxon>Gunneridae</taxon>
        <taxon>Pentapetalae</taxon>
        <taxon>rosids</taxon>
        <taxon>Vitales</taxon>
        <taxon>Vitaceae</taxon>
        <taxon>Viteae</taxon>
        <taxon>Vitis</taxon>
    </lineage>
</organism>
<dbReference type="Proteomes" id="UP000288805">
    <property type="component" value="Unassembled WGS sequence"/>
</dbReference>